<dbReference type="eggNOG" id="COG0346">
    <property type="taxonomic scope" value="Bacteria"/>
</dbReference>
<dbReference type="InterPro" id="IPR037523">
    <property type="entry name" value="VOC_core"/>
</dbReference>
<dbReference type="PROSITE" id="PS51819">
    <property type="entry name" value="VOC"/>
    <property type="match status" value="1"/>
</dbReference>
<dbReference type="AlphaFoldDB" id="A0A016XGB0"/>
<dbReference type="PANTHER" id="PTHR33993">
    <property type="entry name" value="GLYOXALASE-RELATED"/>
    <property type="match status" value="1"/>
</dbReference>
<name>A0A016XGB0_9BURK</name>
<dbReference type="STRING" id="1458275.AZ34_05520"/>
<dbReference type="Proteomes" id="UP000023268">
    <property type="component" value="Unassembled WGS sequence"/>
</dbReference>
<protein>
    <submittedName>
        <fullName evidence="2">Lactoylglutathione lyase</fullName>
    </submittedName>
</protein>
<dbReference type="GO" id="GO:0016829">
    <property type="term" value="F:lyase activity"/>
    <property type="evidence" value="ECO:0007669"/>
    <property type="project" value="UniProtKB-KW"/>
</dbReference>
<dbReference type="RefSeq" id="WP_035605630.1">
    <property type="nucleotide sequence ID" value="NZ_JEMG01000001.1"/>
</dbReference>
<evidence type="ECO:0000313" key="2">
    <source>
        <dbReference type="EMBL" id="EYC50572.1"/>
    </source>
</evidence>
<dbReference type="Gene3D" id="3.10.180.10">
    <property type="entry name" value="2,3-Dihydroxybiphenyl 1,2-Dioxygenase, domain 1"/>
    <property type="match status" value="1"/>
</dbReference>
<dbReference type="InterPro" id="IPR004360">
    <property type="entry name" value="Glyas_Fos-R_dOase_dom"/>
</dbReference>
<organism evidence="2 3">
    <name type="scientific">Hylemonella gracilis str. Niagara R</name>
    <dbReference type="NCBI Taxonomy" id="1458275"/>
    <lineage>
        <taxon>Bacteria</taxon>
        <taxon>Pseudomonadati</taxon>
        <taxon>Pseudomonadota</taxon>
        <taxon>Betaproteobacteria</taxon>
        <taxon>Burkholderiales</taxon>
        <taxon>Comamonadaceae</taxon>
        <taxon>Hylemonella</taxon>
    </lineage>
</organism>
<accession>A0A016XGB0</accession>
<dbReference type="OrthoDB" id="4548523at2"/>
<evidence type="ECO:0000313" key="3">
    <source>
        <dbReference type="Proteomes" id="UP000023268"/>
    </source>
</evidence>
<keyword evidence="2" id="KW-0456">Lyase</keyword>
<proteinExistence type="predicted"/>
<feature type="domain" description="VOC" evidence="1">
    <location>
        <begin position="3"/>
        <end position="116"/>
    </location>
</feature>
<sequence>MFKPGITVWYSVKDLQRSLDFYTQKLGFSVTFHDPESSMAMVDTNTPGVLIGFSEAQEVVPSTSSTVFEVPDIVAARQALEGRGVNFQGEIETVPDMVKLATFTDPDGHSLMLSEDLTQS</sequence>
<dbReference type="EMBL" id="JEMG01000001">
    <property type="protein sequence ID" value="EYC50572.1"/>
    <property type="molecule type" value="Genomic_DNA"/>
</dbReference>
<comment type="caution">
    <text evidence="2">The sequence shown here is derived from an EMBL/GenBank/DDBJ whole genome shotgun (WGS) entry which is preliminary data.</text>
</comment>
<evidence type="ECO:0000259" key="1">
    <source>
        <dbReference type="PROSITE" id="PS51819"/>
    </source>
</evidence>
<dbReference type="InterPro" id="IPR029068">
    <property type="entry name" value="Glyas_Bleomycin-R_OHBP_Dase"/>
</dbReference>
<reference evidence="2 3" key="1">
    <citation type="submission" date="2014-02" db="EMBL/GenBank/DDBJ databases">
        <title>Draft Genome of Hylemonella gracilis isolated from the Niagara River.</title>
        <authorList>
            <person name="Pawlowski D.R."/>
            <person name="Koudelka G.B."/>
        </authorList>
    </citation>
    <scope>NUCLEOTIDE SEQUENCE [LARGE SCALE GENOMIC DNA]</scope>
    <source>
        <strain evidence="2 3">Niagara R</strain>
    </source>
</reference>
<dbReference type="Pfam" id="PF00903">
    <property type="entry name" value="Glyoxalase"/>
    <property type="match status" value="1"/>
</dbReference>
<dbReference type="SUPFAM" id="SSF54593">
    <property type="entry name" value="Glyoxalase/Bleomycin resistance protein/Dihydroxybiphenyl dioxygenase"/>
    <property type="match status" value="1"/>
</dbReference>
<gene>
    <name evidence="2" type="ORF">AZ34_05520</name>
</gene>
<dbReference type="InterPro" id="IPR052164">
    <property type="entry name" value="Anthracycline_SecMetBiosynth"/>
</dbReference>